<dbReference type="EMBL" id="CAEZYU010000013">
    <property type="protein sequence ID" value="CAB4733083.1"/>
    <property type="molecule type" value="Genomic_DNA"/>
</dbReference>
<proteinExistence type="predicted"/>
<evidence type="ECO:0000313" key="3">
    <source>
        <dbReference type="EMBL" id="CAB4733083.1"/>
    </source>
</evidence>
<evidence type="ECO:0000313" key="2">
    <source>
        <dbReference type="EMBL" id="CAB4555714.1"/>
    </source>
</evidence>
<dbReference type="AlphaFoldDB" id="A0A6J6CXB0"/>
<evidence type="ECO:0000259" key="1">
    <source>
        <dbReference type="PROSITE" id="PS51186"/>
    </source>
</evidence>
<protein>
    <submittedName>
        <fullName evidence="2">Unannotated protein</fullName>
    </submittedName>
</protein>
<evidence type="ECO:0000313" key="4">
    <source>
        <dbReference type="EMBL" id="CAB4895090.1"/>
    </source>
</evidence>
<dbReference type="CDD" id="cd04301">
    <property type="entry name" value="NAT_SF"/>
    <property type="match status" value="1"/>
</dbReference>
<reference evidence="2" key="1">
    <citation type="submission" date="2020-05" db="EMBL/GenBank/DDBJ databases">
        <authorList>
            <person name="Chiriac C."/>
            <person name="Salcher M."/>
            <person name="Ghai R."/>
            <person name="Kavagutti S V."/>
        </authorList>
    </citation>
    <scope>NUCLEOTIDE SEQUENCE</scope>
</reference>
<dbReference type="Pfam" id="PF00583">
    <property type="entry name" value="Acetyltransf_1"/>
    <property type="match status" value="1"/>
</dbReference>
<dbReference type="PROSITE" id="PS51186">
    <property type="entry name" value="GNAT"/>
    <property type="match status" value="1"/>
</dbReference>
<sequence>MTPRTPPVVRLAQHDEWQSLGALLGDAFFDDPVWDWVVSNPERRRKHLGTFLGHVIHSKVRSGTVWTTTEHEGAAVWAAPGDWKVHPGKMLPALPSAVRCVGFRHLQARLGALAKMEEGHPTEPHWYLEILAAHYDLRGKGVGSALISPMLERCDSEGLPAYLESSKAENLPFYHRFGFEVTEEVSIARGCSPIWRMWREPR</sequence>
<dbReference type="SUPFAM" id="SSF55729">
    <property type="entry name" value="Acyl-CoA N-acyltransferases (Nat)"/>
    <property type="match status" value="1"/>
</dbReference>
<dbReference type="InterPro" id="IPR052523">
    <property type="entry name" value="Trichothecene_AcTrans"/>
</dbReference>
<organism evidence="2">
    <name type="scientific">freshwater metagenome</name>
    <dbReference type="NCBI Taxonomy" id="449393"/>
    <lineage>
        <taxon>unclassified sequences</taxon>
        <taxon>metagenomes</taxon>
        <taxon>ecological metagenomes</taxon>
    </lineage>
</organism>
<dbReference type="InterPro" id="IPR000182">
    <property type="entry name" value="GNAT_dom"/>
</dbReference>
<dbReference type="EMBL" id="CAFBMG010000027">
    <property type="protein sequence ID" value="CAB4895090.1"/>
    <property type="molecule type" value="Genomic_DNA"/>
</dbReference>
<dbReference type="Gene3D" id="3.40.630.30">
    <property type="match status" value="1"/>
</dbReference>
<dbReference type="InterPro" id="IPR016181">
    <property type="entry name" value="Acyl_CoA_acyltransferase"/>
</dbReference>
<name>A0A6J6CXB0_9ZZZZ</name>
<accession>A0A6J6CXB0</accession>
<gene>
    <name evidence="2" type="ORF">UFOPK1358_01903</name>
    <name evidence="3" type="ORF">UFOPK2766_00451</name>
    <name evidence="4" type="ORF">UFOPK3519_00531</name>
</gene>
<dbReference type="GO" id="GO:0016747">
    <property type="term" value="F:acyltransferase activity, transferring groups other than amino-acyl groups"/>
    <property type="evidence" value="ECO:0007669"/>
    <property type="project" value="InterPro"/>
</dbReference>
<dbReference type="PANTHER" id="PTHR42791">
    <property type="entry name" value="GNAT FAMILY ACETYLTRANSFERASE"/>
    <property type="match status" value="1"/>
</dbReference>
<dbReference type="EMBL" id="CAEZSF010000264">
    <property type="protein sequence ID" value="CAB4555714.1"/>
    <property type="molecule type" value="Genomic_DNA"/>
</dbReference>
<dbReference type="PANTHER" id="PTHR42791:SF1">
    <property type="entry name" value="N-ACETYLTRANSFERASE DOMAIN-CONTAINING PROTEIN"/>
    <property type="match status" value="1"/>
</dbReference>
<feature type="domain" description="N-acetyltransferase" evidence="1">
    <location>
        <begin position="63"/>
        <end position="202"/>
    </location>
</feature>